<comment type="caution">
    <text evidence="1">The sequence shown here is derived from an EMBL/GenBank/DDBJ whole genome shotgun (WGS) entry which is preliminary data.</text>
</comment>
<gene>
    <name evidence="1" type="ORF">CEXT_744191</name>
</gene>
<dbReference type="AlphaFoldDB" id="A0AAV4Q9X0"/>
<accession>A0AAV4Q9X0</accession>
<organism evidence="1 2">
    <name type="scientific">Caerostris extrusa</name>
    <name type="common">Bark spider</name>
    <name type="synonym">Caerostris bankana</name>
    <dbReference type="NCBI Taxonomy" id="172846"/>
    <lineage>
        <taxon>Eukaryota</taxon>
        <taxon>Metazoa</taxon>
        <taxon>Ecdysozoa</taxon>
        <taxon>Arthropoda</taxon>
        <taxon>Chelicerata</taxon>
        <taxon>Arachnida</taxon>
        <taxon>Araneae</taxon>
        <taxon>Araneomorphae</taxon>
        <taxon>Entelegynae</taxon>
        <taxon>Araneoidea</taxon>
        <taxon>Araneidae</taxon>
        <taxon>Caerostris</taxon>
    </lineage>
</organism>
<protein>
    <submittedName>
        <fullName evidence="1">Uncharacterized protein</fullName>
    </submittedName>
</protein>
<evidence type="ECO:0000313" key="2">
    <source>
        <dbReference type="Proteomes" id="UP001054945"/>
    </source>
</evidence>
<dbReference type="EMBL" id="BPLR01005810">
    <property type="protein sequence ID" value="GIY05136.1"/>
    <property type="molecule type" value="Genomic_DNA"/>
</dbReference>
<name>A0AAV4Q9X0_CAEEX</name>
<evidence type="ECO:0000313" key="1">
    <source>
        <dbReference type="EMBL" id="GIY05136.1"/>
    </source>
</evidence>
<keyword evidence="2" id="KW-1185">Reference proteome</keyword>
<reference evidence="1 2" key="1">
    <citation type="submission" date="2021-06" db="EMBL/GenBank/DDBJ databases">
        <title>Caerostris extrusa draft genome.</title>
        <authorList>
            <person name="Kono N."/>
            <person name="Arakawa K."/>
        </authorList>
    </citation>
    <scope>NUCLEOTIDE SEQUENCE [LARGE SCALE GENOMIC DNA]</scope>
</reference>
<dbReference type="Proteomes" id="UP001054945">
    <property type="component" value="Unassembled WGS sequence"/>
</dbReference>
<proteinExistence type="predicted"/>
<sequence length="102" mass="11213">MFLKGGGNLCGLHGLDTGGMGLFSPLIGYGYSYSYLLCEVSDWKIISRLQCGLRRTACFSPSGKTASMDSAHKRKIVGANKATSKIPRFPYQYNEIGKTNFY</sequence>